<dbReference type="EMBL" id="FUYB01000001">
    <property type="protein sequence ID" value="SKA67507.1"/>
    <property type="molecule type" value="Genomic_DNA"/>
</dbReference>
<accession>A0A1T4VRD4</accession>
<dbReference type="RefSeq" id="WP_078920568.1">
    <property type="nucleotide sequence ID" value="NZ_FUYB01000001.1"/>
</dbReference>
<evidence type="ECO:0000313" key="2">
    <source>
        <dbReference type="EMBL" id="SKA67507.1"/>
    </source>
</evidence>
<proteinExistence type="predicted"/>
<organism evidence="2 3">
    <name type="scientific">Thiothrix eikelboomii</name>
    <dbReference type="NCBI Taxonomy" id="92487"/>
    <lineage>
        <taxon>Bacteria</taxon>
        <taxon>Pseudomonadati</taxon>
        <taxon>Pseudomonadota</taxon>
        <taxon>Gammaproteobacteria</taxon>
        <taxon>Thiotrichales</taxon>
        <taxon>Thiotrichaceae</taxon>
        <taxon>Thiothrix</taxon>
    </lineage>
</organism>
<evidence type="ECO:0000313" key="3">
    <source>
        <dbReference type="Proteomes" id="UP000190460"/>
    </source>
</evidence>
<reference evidence="2 3" key="1">
    <citation type="submission" date="2017-02" db="EMBL/GenBank/DDBJ databases">
        <authorList>
            <person name="Peterson S.W."/>
        </authorList>
    </citation>
    <scope>NUCLEOTIDE SEQUENCE [LARGE SCALE GENOMIC DNA]</scope>
    <source>
        <strain evidence="2 3">ATCC 49788</strain>
    </source>
</reference>
<dbReference type="STRING" id="92487.SAMN02745130_00045"/>
<dbReference type="Pfam" id="PF11306">
    <property type="entry name" value="DUF3108"/>
    <property type="match status" value="1"/>
</dbReference>
<dbReference type="Gene3D" id="2.40.360.20">
    <property type="match status" value="1"/>
</dbReference>
<feature type="chain" id="PRO_5012549606" description="DUF3108 domain-containing protein" evidence="1">
    <location>
        <begin position="24"/>
        <end position="234"/>
    </location>
</feature>
<protein>
    <recommendedName>
        <fullName evidence="4">DUF3108 domain-containing protein</fullName>
    </recommendedName>
</protein>
<gene>
    <name evidence="2" type="ORF">SAMN02745130_00045</name>
</gene>
<dbReference type="Proteomes" id="UP000190460">
    <property type="component" value="Unassembled WGS sequence"/>
</dbReference>
<dbReference type="InterPro" id="IPR021457">
    <property type="entry name" value="DUF3108"/>
</dbReference>
<feature type="signal peptide" evidence="1">
    <location>
        <begin position="1"/>
        <end position="23"/>
    </location>
</feature>
<keyword evidence="3" id="KW-1185">Reference proteome</keyword>
<keyword evidence="1" id="KW-0732">Signal</keyword>
<dbReference type="AlphaFoldDB" id="A0A1T4VRD4"/>
<evidence type="ECO:0000256" key="1">
    <source>
        <dbReference type="SAM" id="SignalP"/>
    </source>
</evidence>
<evidence type="ECO:0008006" key="4">
    <source>
        <dbReference type="Google" id="ProtNLM"/>
    </source>
</evidence>
<dbReference type="OrthoDB" id="6007799at2"/>
<sequence>MFKQRPVLVIAGALSFTSLPALAAPLAFQATYSVANSGLTVGETQTSLSYQAAGYTFQKITKANGVAALISGDSLTERSVGLKQGDKLQTQQYLYQHKSRRKAKQDQYQFTSATEIKGKLDQTAYTLKVPKNTIDPALIELRLMEDVAANRPLNYSITERGKLKTYQFQRLGKETITTPLGQYACEKVKMTRDNGERQTTLWLAPELDYVAAQIQHNEKGNITEAQLTHYQAKH</sequence>
<name>A0A1T4VRD4_9GAMM</name>